<feature type="transmembrane region" description="Helical" evidence="12">
    <location>
        <begin position="460"/>
        <end position="479"/>
    </location>
</feature>
<comment type="subcellular location">
    <subcellularLocation>
        <location evidence="1">Cell membrane</location>
        <topology evidence="1">Multi-pass membrane protein</topology>
    </subcellularLocation>
</comment>
<dbReference type="InterPro" id="IPR003352">
    <property type="entry name" value="PTS_EIIC"/>
</dbReference>
<feature type="transmembrane region" description="Helical" evidence="12">
    <location>
        <begin position="419"/>
        <end position="440"/>
    </location>
</feature>
<dbReference type="InterPro" id="IPR013013">
    <property type="entry name" value="PTS_EIIC_1"/>
</dbReference>
<feature type="transmembrane region" description="Helical" evidence="12">
    <location>
        <begin position="238"/>
        <end position="256"/>
    </location>
</feature>
<dbReference type="GO" id="GO:0005886">
    <property type="term" value="C:plasma membrane"/>
    <property type="evidence" value="ECO:0007669"/>
    <property type="project" value="UniProtKB-SubCell"/>
</dbReference>
<name>A0A2T3J131_9GAMM</name>
<feature type="active site" description="Phosphocysteine intermediate; for EIIB activity" evidence="11">
    <location>
        <position position="46"/>
    </location>
</feature>
<keyword evidence="7 12" id="KW-0812">Transmembrane</keyword>
<dbReference type="PROSITE" id="PS01035">
    <property type="entry name" value="PTS_EIIB_TYPE_1_CYS"/>
    <property type="match status" value="1"/>
</dbReference>
<evidence type="ECO:0000256" key="11">
    <source>
        <dbReference type="PROSITE-ProRule" id="PRU00421"/>
    </source>
</evidence>
<keyword evidence="5" id="KW-0808">Transferase</keyword>
<dbReference type="InterPro" id="IPR050558">
    <property type="entry name" value="PTS_Sugar-Specific_Components"/>
</dbReference>
<keyword evidence="2" id="KW-0813">Transport</keyword>
<dbReference type="GO" id="GO:0009401">
    <property type="term" value="P:phosphoenolpyruvate-dependent sugar phosphotransferase system"/>
    <property type="evidence" value="ECO:0007669"/>
    <property type="project" value="UniProtKB-KW"/>
</dbReference>
<feature type="domain" description="PTS EIIB type-1" evidence="13">
    <location>
        <begin position="24"/>
        <end position="106"/>
    </location>
</feature>
<evidence type="ECO:0000256" key="5">
    <source>
        <dbReference type="ARBA" id="ARBA00022679"/>
    </source>
</evidence>
<dbReference type="AlphaFoldDB" id="A0A2T3J131"/>
<evidence type="ECO:0000256" key="8">
    <source>
        <dbReference type="ARBA" id="ARBA00022777"/>
    </source>
</evidence>
<evidence type="ECO:0000256" key="4">
    <source>
        <dbReference type="ARBA" id="ARBA00022597"/>
    </source>
</evidence>
<evidence type="ECO:0000256" key="2">
    <source>
        <dbReference type="ARBA" id="ARBA00022448"/>
    </source>
</evidence>
<dbReference type="Gene3D" id="3.30.1360.60">
    <property type="entry name" value="Glucose permease domain IIB"/>
    <property type="match status" value="1"/>
</dbReference>
<evidence type="ECO:0000256" key="10">
    <source>
        <dbReference type="ARBA" id="ARBA00023136"/>
    </source>
</evidence>
<dbReference type="PANTHER" id="PTHR30175:SF1">
    <property type="entry name" value="PTS SYSTEM ARBUTIN-, CELLOBIOSE-, AND SALICIN-SPECIFIC EIIBC COMPONENT-RELATED"/>
    <property type="match status" value="1"/>
</dbReference>
<keyword evidence="10 12" id="KW-0472">Membrane</keyword>
<dbReference type="Proteomes" id="UP000241222">
    <property type="component" value="Unassembled WGS sequence"/>
</dbReference>
<feature type="domain" description="PTS EIIC type-1" evidence="14">
    <location>
        <begin position="128"/>
        <end position="484"/>
    </location>
</feature>
<protein>
    <submittedName>
        <fullName evidence="15">PTS lactose transporter subunit IIB</fullName>
    </submittedName>
</protein>
<dbReference type="Pfam" id="PF02378">
    <property type="entry name" value="PTS_EIIC"/>
    <property type="match status" value="1"/>
</dbReference>
<dbReference type="InterPro" id="IPR018113">
    <property type="entry name" value="PTrfase_EIIB_Cys"/>
</dbReference>
<evidence type="ECO:0000256" key="12">
    <source>
        <dbReference type="SAM" id="Phobius"/>
    </source>
</evidence>
<feature type="transmembrane region" description="Helical" evidence="12">
    <location>
        <begin position="304"/>
        <end position="331"/>
    </location>
</feature>
<keyword evidence="6" id="KW-0598">Phosphotransferase system</keyword>
<evidence type="ECO:0000256" key="3">
    <source>
        <dbReference type="ARBA" id="ARBA00022475"/>
    </source>
</evidence>
<feature type="transmembrane region" description="Helical" evidence="12">
    <location>
        <begin position="352"/>
        <end position="373"/>
    </location>
</feature>
<accession>A0A2T3J131</accession>
<dbReference type="GO" id="GO:0016301">
    <property type="term" value="F:kinase activity"/>
    <property type="evidence" value="ECO:0007669"/>
    <property type="project" value="UniProtKB-KW"/>
</dbReference>
<keyword evidence="8" id="KW-0418">Kinase</keyword>
<sequence>MQISESMGGFGKKTSASSKQNAMTDKLLQMIDALGGISNITDATHCMTRLRLKISDQSLASEETLKAIKGVQGVVFAQGQIQIIIGVDVETWHKALQVIMNDSGTVATNDEDKAKDKNDGKLFQNVMRIVAGIFGPVVPAIAGAGMLMGLLSGLIATNVISETSDTVYFFRSISVAVFFFLPMLVSFSAAKMFRVNEYIALAVAAAMLSPQLADKAAALKAVSDAAELTVLGVVPIELMNYGGAIVPAILAVWLLSKVTPLVDSIVPTVAKPVFTPLLAFAVTATATLSVVGPLGMWLSNGAGWVVSALLEISPTLTGFVFGLTRPITIVFGIHHSMTPISLNNFALYGKDLLMPIMCLGNLAIAGATLAIWYKQRKTVSKEQSSITAGSGVTAILGITEPALFGVLTKYTKAMFTASLAAGVFGAISVTLDTHLTSYILSSVFSLPAYLSAGTQNFIQALLGVCGVFVLSFVLTTLFVKLDEE</sequence>
<dbReference type="SUPFAM" id="SSF55604">
    <property type="entry name" value="Glucose permease domain IIB"/>
    <property type="match status" value="1"/>
</dbReference>
<feature type="transmembrane region" description="Helical" evidence="12">
    <location>
        <begin position="277"/>
        <end position="298"/>
    </location>
</feature>
<feature type="transmembrane region" description="Helical" evidence="12">
    <location>
        <begin position="385"/>
        <end position="407"/>
    </location>
</feature>
<evidence type="ECO:0000256" key="9">
    <source>
        <dbReference type="ARBA" id="ARBA00022989"/>
    </source>
</evidence>
<dbReference type="PANTHER" id="PTHR30175">
    <property type="entry name" value="PHOSPHOTRANSFERASE SYSTEM TRANSPORT PROTEIN"/>
    <property type="match status" value="1"/>
</dbReference>
<dbReference type="EMBL" id="PYMH01000002">
    <property type="protein sequence ID" value="PSU34804.1"/>
    <property type="molecule type" value="Genomic_DNA"/>
</dbReference>
<dbReference type="OrthoDB" id="92465at2"/>
<evidence type="ECO:0000313" key="16">
    <source>
        <dbReference type="Proteomes" id="UP000241222"/>
    </source>
</evidence>
<evidence type="ECO:0000313" key="15">
    <source>
        <dbReference type="EMBL" id="PSU34804.1"/>
    </source>
</evidence>
<evidence type="ECO:0000256" key="7">
    <source>
        <dbReference type="ARBA" id="ARBA00022692"/>
    </source>
</evidence>
<keyword evidence="9 12" id="KW-1133">Transmembrane helix</keyword>
<comment type="caution">
    <text evidence="15">The sequence shown here is derived from an EMBL/GenBank/DDBJ whole genome shotgun (WGS) entry which is preliminary data.</text>
</comment>
<evidence type="ECO:0000256" key="6">
    <source>
        <dbReference type="ARBA" id="ARBA00022683"/>
    </source>
</evidence>
<keyword evidence="16" id="KW-1185">Reference proteome</keyword>
<dbReference type="CDD" id="cd00212">
    <property type="entry name" value="PTS_IIB_glc"/>
    <property type="match status" value="1"/>
</dbReference>
<organism evidence="15 16">
    <name type="scientific">Photobacterium lutimaris</name>
    <dbReference type="NCBI Taxonomy" id="388278"/>
    <lineage>
        <taxon>Bacteria</taxon>
        <taxon>Pseudomonadati</taxon>
        <taxon>Pseudomonadota</taxon>
        <taxon>Gammaproteobacteria</taxon>
        <taxon>Vibrionales</taxon>
        <taxon>Vibrionaceae</taxon>
        <taxon>Photobacterium</taxon>
    </lineage>
</organism>
<reference evidence="15 16" key="1">
    <citation type="submission" date="2018-03" db="EMBL/GenBank/DDBJ databases">
        <title>Whole genome sequencing of Histamine producing bacteria.</title>
        <authorList>
            <person name="Butler K."/>
        </authorList>
    </citation>
    <scope>NUCLEOTIDE SEQUENCE [LARGE SCALE GENOMIC DNA]</scope>
    <source>
        <strain evidence="15 16">JCM 13586</strain>
    </source>
</reference>
<dbReference type="Pfam" id="PF00367">
    <property type="entry name" value="PTS_EIIB"/>
    <property type="match status" value="1"/>
</dbReference>
<dbReference type="GO" id="GO:0008982">
    <property type="term" value="F:protein-N(PI)-phosphohistidine-sugar phosphotransferase activity"/>
    <property type="evidence" value="ECO:0007669"/>
    <property type="project" value="InterPro"/>
</dbReference>
<keyword evidence="4" id="KW-0762">Sugar transport</keyword>
<evidence type="ECO:0000259" key="14">
    <source>
        <dbReference type="PROSITE" id="PS51103"/>
    </source>
</evidence>
<dbReference type="PROSITE" id="PS51098">
    <property type="entry name" value="PTS_EIIB_TYPE_1"/>
    <property type="match status" value="1"/>
</dbReference>
<dbReference type="InterPro" id="IPR001996">
    <property type="entry name" value="PTS_IIB_1"/>
</dbReference>
<dbReference type="GO" id="GO:0015771">
    <property type="term" value="P:trehalose transport"/>
    <property type="evidence" value="ECO:0007669"/>
    <property type="project" value="TreeGrafter"/>
</dbReference>
<evidence type="ECO:0000259" key="13">
    <source>
        <dbReference type="PROSITE" id="PS51098"/>
    </source>
</evidence>
<feature type="transmembrane region" description="Helical" evidence="12">
    <location>
        <begin position="168"/>
        <end position="187"/>
    </location>
</feature>
<dbReference type="GO" id="GO:0090589">
    <property type="term" value="F:protein-phosphocysteine-trehalose phosphotransferase system transporter activity"/>
    <property type="evidence" value="ECO:0007669"/>
    <property type="project" value="TreeGrafter"/>
</dbReference>
<dbReference type="InterPro" id="IPR036878">
    <property type="entry name" value="Glu_permease_IIB"/>
</dbReference>
<feature type="transmembrane region" description="Helical" evidence="12">
    <location>
        <begin position="129"/>
        <end position="156"/>
    </location>
</feature>
<keyword evidence="3" id="KW-1003">Cell membrane</keyword>
<dbReference type="PROSITE" id="PS51103">
    <property type="entry name" value="PTS_EIIC_TYPE_1"/>
    <property type="match status" value="1"/>
</dbReference>
<evidence type="ECO:0000256" key="1">
    <source>
        <dbReference type="ARBA" id="ARBA00004651"/>
    </source>
</evidence>
<proteinExistence type="predicted"/>
<gene>
    <name evidence="15" type="ORF">C9I99_06845</name>
</gene>